<dbReference type="PANTHER" id="PTHR12550:SF70">
    <property type="entry name" value="JIL-1 ANCHORING AND STABILIZING PROTEIN, ISOFORM A"/>
    <property type="match status" value="1"/>
</dbReference>
<keyword evidence="1" id="KW-0175">Coiled coil</keyword>
<dbReference type="PANTHER" id="PTHR12550">
    <property type="entry name" value="HEPATOMA-DERIVED GROWTH FACTOR-RELATED"/>
    <property type="match status" value="1"/>
</dbReference>
<dbReference type="AlphaFoldDB" id="A0A1B6LKX8"/>
<evidence type="ECO:0000313" key="3">
    <source>
        <dbReference type="EMBL" id="JAT24361.1"/>
    </source>
</evidence>
<accession>A0A1B6LKX8</accession>
<dbReference type="InterPro" id="IPR000313">
    <property type="entry name" value="PWWP_dom"/>
</dbReference>
<dbReference type="EMBL" id="GEBQ01015616">
    <property type="protein sequence ID" value="JAT24361.1"/>
    <property type="molecule type" value="Transcribed_RNA"/>
</dbReference>
<evidence type="ECO:0000259" key="2">
    <source>
        <dbReference type="PROSITE" id="PS50812"/>
    </source>
</evidence>
<dbReference type="SMART" id="SM00293">
    <property type="entry name" value="PWWP"/>
    <property type="match status" value="1"/>
</dbReference>
<organism evidence="3">
    <name type="scientific">Graphocephala atropunctata</name>
    <dbReference type="NCBI Taxonomy" id="36148"/>
    <lineage>
        <taxon>Eukaryota</taxon>
        <taxon>Metazoa</taxon>
        <taxon>Ecdysozoa</taxon>
        <taxon>Arthropoda</taxon>
        <taxon>Hexapoda</taxon>
        <taxon>Insecta</taxon>
        <taxon>Pterygota</taxon>
        <taxon>Neoptera</taxon>
        <taxon>Paraneoptera</taxon>
        <taxon>Hemiptera</taxon>
        <taxon>Auchenorrhyncha</taxon>
        <taxon>Membracoidea</taxon>
        <taxon>Cicadellidae</taxon>
        <taxon>Cicadellinae</taxon>
        <taxon>Cicadellini</taxon>
        <taxon>Graphocephala</taxon>
    </lineage>
</organism>
<dbReference type="Pfam" id="PF00855">
    <property type="entry name" value="PWWP"/>
    <property type="match status" value="1"/>
</dbReference>
<proteinExistence type="predicted"/>
<feature type="domain" description="PWWP" evidence="2">
    <location>
        <begin position="16"/>
        <end position="72"/>
    </location>
</feature>
<evidence type="ECO:0000256" key="1">
    <source>
        <dbReference type="SAM" id="Coils"/>
    </source>
</evidence>
<name>A0A1B6LKX8_9HEMI</name>
<protein>
    <recommendedName>
        <fullName evidence="2">PWWP domain-containing protein</fullName>
    </recommendedName>
</protein>
<dbReference type="PROSITE" id="PS50812">
    <property type="entry name" value="PWWP"/>
    <property type="match status" value="1"/>
</dbReference>
<feature type="non-terminal residue" evidence="3">
    <location>
        <position position="258"/>
    </location>
</feature>
<dbReference type="SUPFAM" id="SSF63748">
    <property type="entry name" value="Tudor/PWWP/MBT"/>
    <property type="match status" value="1"/>
</dbReference>
<dbReference type="Gene3D" id="2.30.30.140">
    <property type="match status" value="1"/>
</dbReference>
<gene>
    <name evidence="3" type="ORF">g.3538</name>
</gene>
<feature type="coiled-coil region" evidence="1">
    <location>
        <begin position="184"/>
        <end position="252"/>
    </location>
</feature>
<sequence length="258" mass="29868">MKTSLTRISDSNIYSINDLIFAKVKGYPYWPAQITNIDTVTYKNVFKYHATFFATNETAILNKNDLCHYGENKLKFSTQVVANKYKESYRIALMEINKIWETFHKSPKISKTNLEGKLWKTPSSINKRVSLNSSQQKAHTIINPDVSSNESVNYLEPSFKQDKSVGTPRDMDLEYQRNSLVDKCLELEKSITQYKETITNLKAQKDKDFQTQILIQELNSAKTKIKDYNTVIEILQNDNKNLQERLENQQGSVNSCVR</sequence>
<reference evidence="3" key="1">
    <citation type="submission" date="2015-11" db="EMBL/GenBank/DDBJ databases">
        <title>De novo transcriptome assembly of four potential Pierce s Disease insect vectors from Arizona vineyards.</title>
        <authorList>
            <person name="Tassone E.E."/>
        </authorList>
    </citation>
    <scope>NUCLEOTIDE SEQUENCE</scope>
</reference>